<gene>
    <name evidence="7" type="ORF">EHS24_005916</name>
</gene>
<evidence type="ECO:0000256" key="3">
    <source>
        <dbReference type="ARBA" id="ARBA00047591"/>
    </source>
</evidence>
<evidence type="ECO:0000256" key="2">
    <source>
        <dbReference type="ARBA" id="ARBA00043996"/>
    </source>
</evidence>
<evidence type="ECO:0000256" key="5">
    <source>
        <dbReference type="SAM" id="SignalP"/>
    </source>
</evidence>
<evidence type="ECO:0000256" key="4">
    <source>
        <dbReference type="ARBA" id="ARBA00048461"/>
    </source>
</evidence>
<dbReference type="PANTHER" id="PTHR45856">
    <property type="entry name" value="ALPHA/BETA-HYDROLASES SUPERFAMILY PROTEIN"/>
    <property type="match status" value="1"/>
</dbReference>
<evidence type="ECO:0000256" key="1">
    <source>
        <dbReference type="ARBA" id="ARBA00023157"/>
    </source>
</evidence>
<dbReference type="SUPFAM" id="SSF53474">
    <property type="entry name" value="alpha/beta-Hydrolases"/>
    <property type="match status" value="1"/>
</dbReference>
<keyword evidence="8" id="KW-1185">Reference proteome</keyword>
<accession>A0A427XZU7</accession>
<keyword evidence="5" id="KW-0732">Signal</keyword>
<comment type="catalytic activity">
    <reaction evidence="4">
        <text>a monoacylglycerol + H2O = glycerol + a fatty acid + H(+)</text>
        <dbReference type="Rhea" id="RHEA:15245"/>
        <dbReference type="ChEBI" id="CHEBI:15377"/>
        <dbReference type="ChEBI" id="CHEBI:15378"/>
        <dbReference type="ChEBI" id="CHEBI:17408"/>
        <dbReference type="ChEBI" id="CHEBI:17754"/>
        <dbReference type="ChEBI" id="CHEBI:28868"/>
    </reaction>
</comment>
<feature type="domain" description="Fungal lipase-type" evidence="6">
    <location>
        <begin position="191"/>
        <end position="280"/>
    </location>
</feature>
<dbReference type="PANTHER" id="PTHR45856:SF24">
    <property type="entry name" value="FUNGAL LIPASE-LIKE DOMAIN-CONTAINING PROTEIN"/>
    <property type="match status" value="1"/>
</dbReference>
<dbReference type="InterPro" id="IPR002921">
    <property type="entry name" value="Fungal_lipase-type"/>
</dbReference>
<dbReference type="Pfam" id="PF01764">
    <property type="entry name" value="Lipase_3"/>
    <property type="match status" value="1"/>
</dbReference>
<dbReference type="OrthoDB" id="426718at2759"/>
<name>A0A427XZU7_9TREE</name>
<sequence length="343" mass="35963">MRTPLLAAAAFTFTLAAAASASPLPSAAGSDIPHPESVSQLSGHEVRDIGRLAQTINFASCPEQPLPQTLFGQKPSVLISSADEDQPYDLEDAPDLNWYVSRSGSTLRLAISSLPTVEEFVEILAEPRLVPPPAWFFPSLVDRQGPLPLVHGSLIPALESHGLAATVAVLDTLNTLEALPLGFARRMLHVFRRGPTPITKIEITGHGLGAATALLVALAIKLETANGKNPAPAVEATLFGLPRVGDEAFATWVDSLTEDGHLTIRRVTNGADAVPHLPGRHLNFVHPASASEIWLTDDGLVRCTAASGSMESERCAASIALSSTGLGAHSGPYVGVSLGVCPL</sequence>
<dbReference type="RefSeq" id="XP_028477844.1">
    <property type="nucleotide sequence ID" value="XM_028621392.1"/>
</dbReference>
<feature type="chain" id="PRO_5019450914" description="Fungal lipase-type domain-containing protein" evidence="5">
    <location>
        <begin position="22"/>
        <end position="343"/>
    </location>
</feature>
<comment type="similarity">
    <text evidence="2">Belongs to the AB hydrolase superfamily. Lipase family. Class 3 subfamily.</text>
</comment>
<dbReference type="EMBL" id="RSCE01000003">
    <property type="protein sequence ID" value="RSH84396.1"/>
    <property type="molecule type" value="Genomic_DNA"/>
</dbReference>
<evidence type="ECO:0000259" key="6">
    <source>
        <dbReference type="Pfam" id="PF01764"/>
    </source>
</evidence>
<dbReference type="GO" id="GO:0006629">
    <property type="term" value="P:lipid metabolic process"/>
    <property type="evidence" value="ECO:0007669"/>
    <property type="project" value="InterPro"/>
</dbReference>
<dbReference type="Proteomes" id="UP000279236">
    <property type="component" value="Unassembled WGS sequence"/>
</dbReference>
<comment type="catalytic activity">
    <reaction evidence="3">
        <text>a diacylglycerol + H2O = a monoacylglycerol + a fatty acid + H(+)</text>
        <dbReference type="Rhea" id="RHEA:32731"/>
        <dbReference type="ChEBI" id="CHEBI:15377"/>
        <dbReference type="ChEBI" id="CHEBI:15378"/>
        <dbReference type="ChEBI" id="CHEBI:17408"/>
        <dbReference type="ChEBI" id="CHEBI:18035"/>
        <dbReference type="ChEBI" id="CHEBI:28868"/>
    </reaction>
</comment>
<dbReference type="InterPro" id="IPR051218">
    <property type="entry name" value="Sec_MonoDiacylglyc_Lipase"/>
</dbReference>
<keyword evidence="1" id="KW-1015">Disulfide bond</keyword>
<dbReference type="GeneID" id="39590459"/>
<organism evidence="7 8">
    <name type="scientific">Apiotrichum porosum</name>
    <dbReference type="NCBI Taxonomy" id="105984"/>
    <lineage>
        <taxon>Eukaryota</taxon>
        <taxon>Fungi</taxon>
        <taxon>Dikarya</taxon>
        <taxon>Basidiomycota</taxon>
        <taxon>Agaricomycotina</taxon>
        <taxon>Tremellomycetes</taxon>
        <taxon>Trichosporonales</taxon>
        <taxon>Trichosporonaceae</taxon>
        <taxon>Apiotrichum</taxon>
    </lineage>
</organism>
<evidence type="ECO:0000313" key="8">
    <source>
        <dbReference type="Proteomes" id="UP000279236"/>
    </source>
</evidence>
<proteinExistence type="inferred from homology"/>
<comment type="caution">
    <text evidence="7">The sequence shown here is derived from an EMBL/GenBank/DDBJ whole genome shotgun (WGS) entry which is preliminary data.</text>
</comment>
<dbReference type="STRING" id="105984.A0A427XZU7"/>
<reference evidence="7 8" key="1">
    <citation type="submission" date="2018-11" db="EMBL/GenBank/DDBJ databases">
        <title>Genome sequence of Apiotrichum porosum DSM 27194.</title>
        <authorList>
            <person name="Aliyu H."/>
            <person name="Gorte O."/>
            <person name="Ochsenreither K."/>
        </authorList>
    </citation>
    <scope>NUCLEOTIDE SEQUENCE [LARGE SCALE GENOMIC DNA]</scope>
    <source>
        <strain evidence="7 8">DSM 27194</strain>
    </source>
</reference>
<dbReference type="Gene3D" id="3.40.50.1820">
    <property type="entry name" value="alpha/beta hydrolase"/>
    <property type="match status" value="1"/>
</dbReference>
<evidence type="ECO:0000313" key="7">
    <source>
        <dbReference type="EMBL" id="RSH84396.1"/>
    </source>
</evidence>
<feature type="signal peptide" evidence="5">
    <location>
        <begin position="1"/>
        <end position="21"/>
    </location>
</feature>
<dbReference type="InterPro" id="IPR029058">
    <property type="entry name" value="AB_hydrolase_fold"/>
</dbReference>
<dbReference type="AlphaFoldDB" id="A0A427XZU7"/>
<protein>
    <recommendedName>
        <fullName evidence="6">Fungal lipase-type domain-containing protein</fullName>
    </recommendedName>
</protein>